<feature type="region of interest" description="Disordered" evidence="1">
    <location>
        <begin position="229"/>
        <end position="261"/>
    </location>
</feature>
<evidence type="ECO:0000313" key="2">
    <source>
        <dbReference type="EMBL" id="KAH0817622.1"/>
    </source>
</evidence>
<dbReference type="Proteomes" id="UP000719412">
    <property type="component" value="Unassembled WGS sequence"/>
</dbReference>
<comment type="caution">
    <text evidence="2">The sequence shown here is derived from an EMBL/GenBank/DDBJ whole genome shotgun (WGS) entry which is preliminary data.</text>
</comment>
<evidence type="ECO:0000256" key="1">
    <source>
        <dbReference type="SAM" id="MobiDB-lite"/>
    </source>
</evidence>
<evidence type="ECO:0000313" key="3">
    <source>
        <dbReference type="Proteomes" id="UP000719412"/>
    </source>
</evidence>
<accession>A0A8J6HND5</accession>
<name>A0A8J6HND5_TENMO</name>
<dbReference type="EMBL" id="JABDTM020019135">
    <property type="protein sequence ID" value="KAH0817622.1"/>
    <property type="molecule type" value="Genomic_DNA"/>
</dbReference>
<protein>
    <submittedName>
        <fullName evidence="2">Uncharacterized protein</fullName>
    </submittedName>
</protein>
<sequence>MVEGWRDVMALLDHVVPGLTYIPSDRPEQDKTDNQWATHSGLVPLSISHQVYRGPATTKNDDSSAYPHKHQPGRTLLSSVPTFCTNVAVFFVNIANNLHSTPHEEMSISTPPATSWNFANFRRAPVAPFSHTCEKRTAKWGRIEPEKDNTTMTLFKGERDLGMKGTRRGRESGRKIFERGEQRKARLHSEEECKRNRLTVKAGKKGAKFEDKMDRMEECKILKEYWREKNRTSRRRRERSTTRGTGMPMKRWKDGEQKEDG</sequence>
<organism evidence="2 3">
    <name type="scientific">Tenebrio molitor</name>
    <name type="common">Yellow mealworm beetle</name>
    <dbReference type="NCBI Taxonomy" id="7067"/>
    <lineage>
        <taxon>Eukaryota</taxon>
        <taxon>Metazoa</taxon>
        <taxon>Ecdysozoa</taxon>
        <taxon>Arthropoda</taxon>
        <taxon>Hexapoda</taxon>
        <taxon>Insecta</taxon>
        <taxon>Pterygota</taxon>
        <taxon>Neoptera</taxon>
        <taxon>Endopterygota</taxon>
        <taxon>Coleoptera</taxon>
        <taxon>Polyphaga</taxon>
        <taxon>Cucujiformia</taxon>
        <taxon>Tenebrionidae</taxon>
        <taxon>Tenebrio</taxon>
    </lineage>
</organism>
<proteinExistence type="predicted"/>
<gene>
    <name evidence="2" type="ORF">GEV33_005169</name>
</gene>
<feature type="compositionally biased region" description="Basic and acidic residues" evidence="1">
    <location>
        <begin position="251"/>
        <end position="261"/>
    </location>
</feature>
<reference evidence="2" key="1">
    <citation type="journal article" date="2020" name="J Insects Food Feed">
        <title>The yellow mealworm (Tenebrio molitor) genome: a resource for the emerging insects as food and feed industry.</title>
        <authorList>
            <person name="Eriksson T."/>
            <person name="Andere A."/>
            <person name="Kelstrup H."/>
            <person name="Emery V."/>
            <person name="Picard C."/>
        </authorList>
    </citation>
    <scope>NUCLEOTIDE SEQUENCE</scope>
    <source>
        <strain evidence="2">Stoneville</strain>
        <tissue evidence="2">Whole head</tissue>
    </source>
</reference>
<keyword evidence="3" id="KW-1185">Reference proteome</keyword>
<reference evidence="2" key="2">
    <citation type="submission" date="2021-08" db="EMBL/GenBank/DDBJ databases">
        <authorList>
            <person name="Eriksson T."/>
        </authorList>
    </citation>
    <scope>NUCLEOTIDE SEQUENCE</scope>
    <source>
        <strain evidence="2">Stoneville</strain>
        <tissue evidence="2">Whole head</tissue>
    </source>
</reference>
<dbReference type="AlphaFoldDB" id="A0A8J6HND5"/>